<dbReference type="Proteomes" id="UP000823786">
    <property type="component" value="Unassembled WGS sequence"/>
</dbReference>
<gene>
    <name evidence="1" type="ORF">J2Z75_005842</name>
</gene>
<comment type="caution">
    <text evidence="1">The sequence shown here is derived from an EMBL/GenBank/DDBJ whole genome shotgun (WGS) entry which is preliminary data.</text>
</comment>
<reference evidence="1 2" key="1">
    <citation type="submission" date="2021-03" db="EMBL/GenBank/DDBJ databases">
        <title>Genomic Encyclopedia of Type Strains, Phase IV (KMG-IV): sequencing the most valuable type-strain genomes for metagenomic binning, comparative biology and taxonomic classification.</title>
        <authorList>
            <person name="Goeker M."/>
        </authorList>
    </citation>
    <scope>NUCLEOTIDE SEQUENCE [LARGE SCALE GENOMIC DNA]</scope>
    <source>
        <strain evidence="1 2">DSM 26427</strain>
    </source>
</reference>
<dbReference type="RefSeq" id="WP_209857372.1">
    <property type="nucleotide sequence ID" value="NZ_JAGGJV010000016.1"/>
</dbReference>
<protein>
    <submittedName>
        <fullName evidence="1">Uncharacterized protein</fullName>
    </submittedName>
</protein>
<accession>A0ABS4EWZ8</accession>
<organism evidence="1 2">
    <name type="scientific">Rhizobium herbae</name>
    <dbReference type="NCBI Taxonomy" id="508661"/>
    <lineage>
        <taxon>Bacteria</taxon>
        <taxon>Pseudomonadati</taxon>
        <taxon>Pseudomonadota</taxon>
        <taxon>Alphaproteobacteria</taxon>
        <taxon>Hyphomicrobiales</taxon>
        <taxon>Rhizobiaceae</taxon>
        <taxon>Rhizobium/Agrobacterium group</taxon>
        <taxon>Rhizobium</taxon>
    </lineage>
</organism>
<keyword evidence="2" id="KW-1185">Reference proteome</keyword>
<evidence type="ECO:0000313" key="1">
    <source>
        <dbReference type="EMBL" id="MBP1862311.1"/>
    </source>
</evidence>
<sequence>MEEFHSNIRGKTFEQPFIEKVLAVNESDMSKWEVDVENKLKAYTLLEWGVAVGEPYHVVLRIGYAASKSEWDAYKDTDHSPHQFQTAMSPTAAKELGALLILYAKEIENHVPSKDEQN</sequence>
<proteinExistence type="predicted"/>
<evidence type="ECO:0000313" key="2">
    <source>
        <dbReference type="Proteomes" id="UP000823786"/>
    </source>
</evidence>
<name>A0ABS4EWZ8_9HYPH</name>
<dbReference type="EMBL" id="JAGGJV010000016">
    <property type="protein sequence ID" value="MBP1862311.1"/>
    <property type="molecule type" value="Genomic_DNA"/>
</dbReference>